<dbReference type="InterPro" id="IPR006027">
    <property type="entry name" value="NusB_RsmB_TIM44"/>
</dbReference>
<dbReference type="Gene3D" id="1.10.940.10">
    <property type="entry name" value="NusB-like"/>
    <property type="match status" value="1"/>
</dbReference>
<evidence type="ECO:0000256" key="2">
    <source>
        <dbReference type="ARBA" id="ARBA00022814"/>
    </source>
</evidence>
<evidence type="ECO:0000256" key="3">
    <source>
        <dbReference type="ARBA" id="ARBA00022884"/>
    </source>
</evidence>
<dbReference type="EMBL" id="FLUO01000001">
    <property type="protein sequence ID" value="SBV94696.1"/>
    <property type="molecule type" value="Genomic_DNA"/>
</dbReference>
<evidence type="ECO:0000256" key="5">
    <source>
        <dbReference type="ARBA" id="ARBA00023163"/>
    </source>
</evidence>
<dbReference type="InterPro" id="IPR035926">
    <property type="entry name" value="NusB-like_sf"/>
</dbReference>
<feature type="domain" description="NusB/RsmB/TIM44" evidence="7">
    <location>
        <begin position="17"/>
        <end position="159"/>
    </location>
</feature>
<protein>
    <recommendedName>
        <fullName evidence="6">Transcription antitermination protein NusB</fullName>
    </recommendedName>
    <alternativeName>
        <fullName evidence="6">Antitermination factor NusB</fullName>
    </alternativeName>
</protein>
<dbReference type="SUPFAM" id="SSF48013">
    <property type="entry name" value="NusB-like"/>
    <property type="match status" value="1"/>
</dbReference>
<evidence type="ECO:0000256" key="6">
    <source>
        <dbReference type="HAMAP-Rule" id="MF_00073"/>
    </source>
</evidence>
<sequence>MSDPKKEVFSRRSRLSAARLCAVQALYLTEFTDRPLTDVLSDFLNERLGGSALQEDGDKELVTPLVPPDPTVFTQLVRGTVDAKAAIDETINAALDGDRTTARLEAILTSILRVGVFEMTRRLDVPPKVVISEYVDIAHAFFGGPEPKLVNAVLDRVAKAVRGDELGEG</sequence>
<dbReference type="GO" id="GO:0006353">
    <property type="term" value="P:DNA-templated transcription termination"/>
    <property type="evidence" value="ECO:0007669"/>
    <property type="project" value="UniProtKB-UniRule"/>
</dbReference>
<dbReference type="NCBIfam" id="TIGR01951">
    <property type="entry name" value="nusB"/>
    <property type="match status" value="1"/>
</dbReference>
<comment type="function">
    <text evidence="6">Involved in transcription antitermination. Required for transcription of ribosomal RNA (rRNA) genes. Binds specifically to the boxA antiterminator sequence of the ribosomal RNA (rrn) operons.</text>
</comment>
<dbReference type="PANTHER" id="PTHR11078:SF3">
    <property type="entry name" value="ANTITERMINATION NUSB DOMAIN-CONTAINING PROTEIN"/>
    <property type="match status" value="1"/>
</dbReference>
<dbReference type="GO" id="GO:0005829">
    <property type="term" value="C:cytosol"/>
    <property type="evidence" value="ECO:0007669"/>
    <property type="project" value="TreeGrafter"/>
</dbReference>
<dbReference type="AlphaFoldDB" id="A0A212J5J0"/>
<accession>A0A212J5J0</accession>
<proteinExistence type="inferred from homology"/>
<dbReference type="GO" id="GO:0003723">
    <property type="term" value="F:RNA binding"/>
    <property type="evidence" value="ECO:0007669"/>
    <property type="project" value="UniProtKB-UniRule"/>
</dbReference>
<evidence type="ECO:0000256" key="1">
    <source>
        <dbReference type="ARBA" id="ARBA00005952"/>
    </source>
</evidence>
<organism evidence="8">
    <name type="scientific">uncultured Alphaproteobacteria bacterium</name>
    <dbReference type="NCBI Taxonomy" id="91750"/>
    <lineage>
        <taxon>Bacteria</taxon>
        <taxon>Pseudomonadati</taxon>
        <taxon>Pseudomonadota</taxon>
        <taxon>Alphaproteobacteria</taxon>
        <taxon>environmental samples</taxon>
    </lineage>
</organism>
<evidence type="ECO:0000259" key="7">
    <source>
        <dbReference type="Pfam" id="PF01029"/>
    </source>
</evidence>
<dbReference type="GO" id="GO:0031564">
    <property type="term" value="P:transcription antitermination"/>
    <property type="evidence" value="ECO:0007669"/>
    <property type="project" value="UniProtKB-KW"/>
</dbReference>
<dbReference type="Pfam" id="PF01029">
    <property type="entry name" value="NusB"/>
    <property type="match status" value="1"/>
</dbReference>
<evidence type="ECO:0000313" key="8">
    <source>
        <dbReference type="EMBL" id="SBV94696.1"/>
    </source>
</evidence>
<dbReference type="HAMAP" id="MF_00073">
    <property type="entry name" value="NusB"/>
    <property type="match status" value="1"/>
</dbReference>
<keyword evidence="4 6" id="KW-0805">Transcription regulation</keyword>
<keyword evidence="3 6" id="KW-0694">RNA-binding</keyword>
<keyword evidence="2 6" id="KW-0889">Transcription antitermination</keyword>
<gene>
    <name evidence="6 8" type="primary">nusB</name>
    <name evidence="8" type="ORF">KL86APRO_10542</name>
</gene>
<dbReference type="InterPro" id="IPR011605">
    <property type="entry name" value="NusB_fam"/>
</dbReference>
<reference evidence="8" key="1">
    <citation type="submission" date="2016-04" db="EMBL/GenBank/DDBJ databases">
        <authorList>
            <person name="Evans L.H."/>
            <person name="Alamgir A."/>
            <person name="Owens N."/>
            <person name="Weber N.D."/>
            <person name="Virtaneva K."/>
            <person name="Barbian K."/>
            <person name="Babar A."/>
            <person name="Rosenke K."/>
        </authorList>
    </citation>
    <scope>NUCLEOTIDE SEQUENCE</scope>
    <source>
        <strain evidence="8">86</strain>
    </source>
</reference>
<name>A0A212J5J0_9PROT</name>
<comment type="similarity">
    <text evidence="1 6">Belongs to the NusB family.</text>
</comment>
<evidence type="ECO:0000256" key="4">
    <source>
        <dbReference type="ARBA" id="ARBA00023015"/>
    </source>
</evidence>
<keyword evidence="5 6" id="KW-0804">Transcription</keyword>
<dbReference type="PANTHER" id="PTHR11078">
    <property type="entry name" value="N UTILIZATION SUBSTANCE PROTEIN B-RELATED"/>
    <property type="match status" value="1"/>
</dbReference>